<dbReference type="STRING" id="1122156.SAMN02745117_02729"/>
<dbReference type="RefSeq" id="WP_073357212.1">
    <property type="nucleotide sequence ID" value="NZ_FQUZ01000048.1"/>
</dbReference>
<evidence type="ECO:0000259" key="2">
    <source>
        <dbReference type="Pfam" id="PF18932"/>
    </source>
</evidence>
<keyword evidence="4" id="KW-1185">Reference proteome</keyword>
<reference evidence="3 4" key="1">
    <citation type="submission" date="2016-11" db="EMBL/GenBank/DDBJ databases">
        <authorList>
            <person name="Jaros S."/>
            <person name="Januszkiewicz K."/>
            <person name="Wedrychowicz H."/>
        </authorList>
    </citation>
    <scope>NUCLEOTIDE SEQUENCE [LARGE SCALE GENOMIC DNA]</scope>
    <source>
        <strain evidence="3 4">DSM 16112</strain>
    </source>
</reference>
<name>A0A1M5F351_9BURK</name>
<feature type="compositionally biased region" description="Basic residues" evidence="1">
    <location>
        <begin position="1"/>
        <end position="12"/>
    </location>
</feature>
<proteinExistence type="predicted"/>
<feature type="domain" description="DUF5681" evidence="2">
    <location>
        <begin position="9"/>
        <end position="67"/>
    </location>
</feature>
<dbReference type="Pfam" id="PF18932">
    <property type="entry name" value="DUF5681"/>
    <property type="match status" value="1"/>
</dbReference>
<dbReference type="EMBL" id="FQUZ01000048">
    <property type="protein sequence ID" value="SHF85927.1"/>
    <property type="molecule type" value="Genomic_DNA"/>
</dbReference>
<protein>
    <recommendedName>
        <fullName evidence="2">DUF5681 domain-containing protein</fullName>
    </recommendedName>
</protein>
<organism evidence="3 4">
    <name type="scientific">Lampropedia hyalina DSM 16112</name>
    <dbReference type="NCBI Taxonomy" id="1122156"/>
    <lineage>
        <taxon>Bacteria</taxon>
        <taxon>Pseudomonadati</taxon>
        <taxon>Pseudomonadota</taxon>
        <taxon>Betaproteobacteria</taxon>
        <taxon>Burkholderiales</taxon>
        <taxon>Comamonadaceae</taxon>
        <taxon>Lampropedia</taxon>
    </lineage>
</organism>
<dbReference type="InterPro" id="IPR043736">
    <property type="entry name" value="DUF5681"/>
</dbReference>
<evidence type="ECO:0000313" key="3">
    <source>
        <dbReference type="EMBL" id="SHF85927.1"/>
    </source>
</evidence>
<dbReference type="AlphaFoldDB" id="A0A1M5F351"/>
<dbReference type="OrthoDB" id="9135114at2"/>
<accession>A0A1M5F351</accession>
<feature type="region of interest" description="Disordered" evidence="1">
    <location>
        <begin position="1"/>
        <end position="30"/>
    </location>
</feature>
<sequence>MSTPVRTKRGTFKKGTSGNPSGRPKSEHTILRQKLAAHGEEVAAVVVEAALQGDIQAAKIVLERLCPPLKPSTAPVTIELPENPGIADTARAIIEHAAQGQIAPDVAGQLVQSVAALARVVEIDELERRLTALEEKQ</sequence>
<gene>
    <name evidence="3" type="ORF">SAMN02745117_02729</name>
</gene>
<evidence type="ECO:0000256" key="1">
    <source>
        <dbReference type="SAM" id="MobiDB-lite"/>
    </source>
</evidence>
<evidence type="ECO:0000313" key="4">
    <source>
        <dbReference type="Proteomes" id="UP000184327"/>
    </source>
</evidence>
<dbReference type="Proteomes" id="UP000184327">
    <property type="component" value="Unassembled WGS sequence"/>
</dbReference>